<evidence type="ECO:0000256" key="1">
    <source>
        <dbReference type="ARBA" id="ARBA00002378"/>
    </source>
</evidence>
<dbReference type="Gene3D" id="1.10.287.3510">
    <property type="match status" value="1"/>
</dbReference>
<evidence type="ECO:0000256" key="8">
    <source>
        <dbReference type="ARBA" id="ARBA00022989"/>
    </source>
</evidence>
<protein>
    <recommendedName>
        <fullName evidence="10">NADH-quinone oxidoreductase subunit K</fullName>
        <ecNumber evidence="10">7.1.1.-</ecNumber>
    </recommendedName>
    <alternativeName>
        <fullName evidence="10">NADH dehydrogenase I subunit K</fullName>
    </alternativeName>
    <alternativeName>
        <fullName evidence="10">NDH-1 subunit K</fullName>
    </alternativeName>
</protein>
<dbReference type="EC" id="7.1.1.-" evidence="10"/>
<dbReference type="FunFam" id="1.10.287.3510:FF:000001">
    <property type="entry name" value="NADH-quinone oxidoreductase subunit K"/>
    <property type="match status" value="1"/>
</dbReference>
<evidence type="ECO:0000256" key="4">
    <source>
        <dbReference type="ARBA" id="ARBA00022448"/>
    </source>
</evidence>
<evidence type="ECO:0000313" key="11">
    <source>
        <dbReference type="EMBL" id="HGY94034.1"/>
    </source>
</evidence>
<comment type="subunit">
    <text evidence="10">NDH-1 is composed of 14 different subunits. Subunits NuoA, H, J, K, L, M, N constitute the membrane sector of the complex.</text>
</comment>
<dbReference type="Pfam" id="PF00420">
    <property type="entry name" value="Oxidored_q2"/>
    <property type="match status" value="1"/>
</dbReference>
<feature type="transmembrane region" description="Helical" evidence="10">
    <location>
        <begin position="62"/>
        <end position="91"/>
    </location>
</feature>
<comment type="catalytic activity">
    <reaction evidence="10">
        <text>a quinone + NADH + 5 H(+)(in) = a quinol + NAD(+) + 4 H(+)(out)</text>
        <dbReference type="Rhea" id="RHEA:57888"/>
        <dbReference type="ChEBI" id="CHEBI:15378"/>
        <dbReference type="ChEBI" id="CHEBI:24646"/>
        <dbReference type="ChEBI" id="CHEBI:57540"/>
        <dbReference type="ChEBI" id="CHEBI:57945"/>
        <dbReference type="ChEBI" id="CHEBI:132124"/>
    </reaction>
</comment>
<evidence type="ECO:0000256" key="9">
    <source>
        <dbReference type="ARBA" id="ARBA00023136"/>
    </source>
</evidence>
<feature type="transmembrane region" description="Helical" evidence="10">
    <location>
        <begin position="30"/>
        <end position="50"/>
    </location>
</feature>
<comment type="caution">
    <text evidence="10">Lacks conserved residue(s) required for the propagation of feature annotation.</text>
</comment>
<dbReference type="HAMAP" id="MF_01456">
    <property type="entry name" value="NDH1_NuoK"/>
    <property type="match status" value="1"/>
</dbReference>
<dbReference type="GO" id="GO:0050136">
    <property type="term" value="F:NADH dehydrogenase (quinone) (non-electrogenic) activity"/>
    <property type="evidence" value="ECO:0007669"/>
    <property type="project" value="UniProtKB-UniRule"/>
</dbReference>
<gene>
    <name evidence="10 11" type="primary">nuoK</name>
    <name evidence="11" type="ORF">ENW50_05020</name>
</gene>
<keyword evidence="11" id="KW-0560">Oxidoreductase</keyword>
<evidence type="ECO:0000256" key="10">
    <source>
        <dbReference type="HAMAP-Rule" id="MF_01456"/>
    </source>
</evidence>
<name>A0A7V5CSZ8_9BACT</name>
<evidence type="ECO:0000256" key="3">
    <source>
        <dbReference type="ARBA" id="ARBA00010519"/>
    </source>
</evidence>
<reference evidence="11" key="1">
    <citation type="journal article" date="2020" name="mSystems">
        <title>Genome- and Community-Level Interaction Insights into Carbon Utilization and Element Cycling Functions of Hydrothermarchaeota in Hydrothermal Sediment.</title>
        <authorList>
            <person name="Zhou Z."/>
            <person name="Liu Y."/>
            <person name="Xu W."/>
            <person name="Pan J."/>
            <person name="Luo Z.H."/>
            <person name="Li M."/>
        </authorList>
    </citation>
    <scope>NUCLEOTIDE SEQUENCE [LARGE SCALE GENOMIC DNA]</scope>
    <source>
        <strain evidence="11">SpSt-855</strain>
    </source>
</reference>
<keyword evidence="9 10" id="KW-0472">Membrane</keyword>
<dbReference type="PANTHER" id="PTHR11434:SF16">
    <property type="entry name" value="NADH-UBIQUINONE OXIDOREDUCTASE CHAIN 4L"/>
    <property type="match status" value="1"/>
</dbReference>
<keyword evidence="10" id="KW-0830">Ubiquinone</keyword>
<keyword evidence="10" id="KW-0520">NAD</keyword>
<comment type="similarity">
    <text evidence="3 10">Belongs to the complex I subunit 4L family.</text>
</comment>
<dbReference type="PANTHER" id="PTHR11434">
    <property type="entry name" value="NADH-UBIQUINONE OXIDOREDUCTASE SUBUNIT ND4L"/>
    <property type="match status" value="1"/>
</dbReference>
<dbReference type="GO" id="GO:0030964">
    <property type="term" value="C:NADH dehydrogenase complex"/>
    <property type="evidence" value="ECO:0007669"/>
    <property type="project" value="TreeGrafter"/>
</dbReference>
<dbReference type="InterPro" id="IPR039428">
    <property type="entry name" value="NUOK/Mnh_C1-like"/>
</dbReference>
<comment type="function">
    <text evidence="1 10">NDH-1 shuttles electrons from NADH, via FMN and iron-sulfur (Fe-S) centers, to quinones in the respiratory chain. The immediate electron acceptor for the enzyme in this species is believed to be ubiquinone. Couples the redox reaction to proton translocation (for every two electrons transferred, four hydrogen ions are translocated across the cytoplasmic membrane), and thus conserves the redox energy in a proton gradient.</text>
</comment>
<dbReference type="GO" id="GO:0048038">
    <property type="term" value="F:quinone binding"/>
    <property type="evidence" value="ECO:0007669"/>
    <property type="project" value="UniProtKB-KW"/>
</dbReference>
<proteinExistence type="inferred from homology"/>
<keyword evidence="4 10" id="KW-0813">Transport</keyword>
<dbReference type="NCBIfam" id="NF004320">
    <property type="entry name" value="PRK05715.1-2"/>
    <property type="match status" value="1"/>
</dbReference>
<keyword evidence="8 10" id="KW-1133">Transmembrane helix</keyword>
<keyword evidence="7 10" id="KW-1278">Translocase</keyword>
<dbReference type="InterPro" id="IPR001133">
    <property type="entry name" value="NADH_UbQ_OxRdtase_chain4L/K"/>
</dbReference>
<dbReference type="GO" id="GO:0042773">
    <property type="term" value="P:ATP synthesis coupled electron transport"/>
    <property type="evidence" value="ECO:0007669"/>
    <property type="project" value="InterPro"/>
</dbReference>
<dbReference type="AlphaFoldDB" id="A0A7V5CSZ8"/>
<comment type="subcellular location">
    <subcellularLocation>
        <location evidence="10">Cell membrane</location>
        <topology evidence="10">Multi-pass membrane protein</topology>
    </subcellularLocation>
    <subcellularLocation>
        <location evidence="2">Membrane</location>
        <topology evidence="2">Multi-pass membrane protein</topology>
    </subcellularLocation>
</comment>
<accession>A0A7V5CSZ8</accession>
<keyword evidence="6 10" id="KW-0874">Quinone</keyword>
<dbReference type="EMBL" id="DTKL01000026">
    <property type="protein sequence ID" value="HGY94034.1"/>
    <property type="molecule type" value="Genomic_DNA"/>
</dbReference>
<keyword evidence="10" id="KW-1003">Cell membrane</keyword>
<evidence type="ECO:0000256" key="7">
    <source>
        <dbReference type="ARBA" id="ARBA00022967"/>
    </source>
</evidence>
<comment type="caution">
    <text evidence="11">The sequence shown here is derived from an EMBL/GenBank/DDBJ whole genome shotgun (WGS) entry which is preliminary data.</text>
</comment>
<evidence type="ECO:0000256" key="6">
    <source>
        <dbReference type="ARBA" id="ARBA00022719"/>
    </source>
</evidence>
<sequence length="107" mass="11122">MTPLTACLLVASLLFSVGLAGAITRRSAILVLAGIELMLSAANLNFIAFWRYGPHAASANHLLTGVLFVLFSIAVAAAEAAVGLALIVAIYRHANTSDVTEITELKG</sequence>
<dbReference type="GO" id="GO:0005886">
    <property type="term" value="C:plasma membrane"/>
    <property type="evidence" value="ECO:0007669"/>
    <property type="project" value="UniProtKB-SubCell"/>
</dbReference>
<evidence type="ECO:0000256" key="5">
    <source>
        <dbReference type="ARBA" id="ARBA00022692"/>
    </source>
</evidence>
<organism evidence="11">
    <name type="scientific">Acidobacterium capsulatum</name>
    <dbReference type="NCBI Taxonomy" id="33075"/>
    <lineage>
        <taxon>Bacteria</taxon>
        <taxon>Pseudomonadati</taxon>
        <taxon>Acidobacteriota</taxon>
        <taxon>Terriglobia</taxon>
        <taxon>Terriglobales</taxon>
        <taxon>Acidobacteriaceae</taxon>
        <taxon>Acidobacterium</taxon>
    </lineage>
</organism>
<evidence type="ECO:0000256" key="2">
    <source>
        <dbReference type="ARBA" id="ARBA00004141"/>
    </source>
</evidence>
<keyword evidence="5 10" id="KW-0812">Transmembrane</keyword>